<dbReference type="FunFam" id="3.30.342.10:FF:000018">
    <property type="entry name" value="DNA polymerase"/>
    <property type="match status" value="1"/>
</dbReference>
<comment type="catalytic activity">
    <reaction evidence="1">
        <text>DNA(n) + a 2'-deoxyribonucleoside 5'-triphosphate = DNA(n+1) + diphosphate</text>
        <dbReference type="Rhea" id="RHEA:22508"/>
        <dbReference type="Rhea" id="RHEA-COMP:17339"/>
        <dbReference type="Rhea" id="RHEA-COMP:17340"/>
        <dbReference type="ChEBI" id="CHEBI:33019"/>
        <dbReference type="ChEBI" id="CHEBI:61560"/>
        <dbReference type="ChEBI" id="CHEBI:173112"/>
        <dbReference type="EC" id="2.7.7.7"/>
    </reaction>
</comment>
<dbReference type="Pfam" id="PF24065">
    <property type="entry name" value="REV3_N"/>
    <property type="match status" value="1"/>
</dbReference>
<evidence type="ECO:0000256" key="2">
    <source>
        <dbReference type="SAM" id="MobiDB-lite"/>
    </source>
</evidence>
<feature type="region of interest" description="Disordered" evidence="2">
    <location>
        <begin position="471"/>
        <end position="515"/>
    </location>
</feature>
<feature type="region of interest" description="Disordered" evidence="2">
    <location>
        <begin position="285"/>
        <end position="315"/>
    </location>
</feature>
<dbReference type="GO" id="GO:0005634">
    <property type="term" value="C:nucleus"/>
    <property type="evidence" value="ECO:0007669"/>
    <property type="project" value="TreeGrafter"/>
</dbReference>
<proteinExistence type="predicted"/>
<dbReference type="Gene3D" id="3.30.342.10">
    <property type="entry name" value="DNA Polymerase, chain B, domain 1"/>
    <property type="match status" value="1"/>
</dbReference>
<reference evidence="5 6" key="1">
    <citation type="submission" date="2016-10" db="EMBL/GenBank/DDBJ databases">
        <title>Genome sequence of the ascomycete fungus Penicillium subrubescens.</title>
        <authorList>
            <person name="De Vries R.P."/>
            <person name="Peng M."/>
            <person name="Dilokpimol A."/>
            <person name="Hilden K."/>
            <person name="Makela M.R."/>
            <person name="Grigoriev I."/>
            <person name="Riley R."/>
            <person name="Granchi Z."/>
        </authorList>
    </citation>
    <scope>NUCLEOTIDE SEQUENCE [LARGE SCALE GENOMIC DNA]</scope>
    <source>
        <strain evidence="5 6">CBS 132785</strain>
    </source>
</reference>
<feature type="domain" description="DNA polymerase delta/zeta catalytic subunit N-terminal" evidence="3">
    <location>
        <begin position="61"/>
        <end position="142"/>
    </location>
</feature>
<dbReference type="STRING" id="1316194.A0A1Q5U827"/>
<sequence length="1008" mass="115007">MEPFRVRLNCIDHYQATPSKLDPPLPFRDGNLDDNAWPKVPVIRVFGATETGQRVCVHVHGAFPYLYIEYSGSVVPEAVSSAIRTLHISIDHALAASFRCNAYDRKTAYVAHITLVKGIPFYGYHVGYRTFFKIYLLNPFYVTRLTDLLHEGAVLNRPLQRYESHLQYVPQWMCDYNLYGCGYMDCGKVTFRRPVPEYLELNHPDHRWHDRSISIDSILEDPTLEKQSYCPLEADVCVHDILNRRNITERALHHDFTEFLRPAAFNERLVPSLAGLWQDETRRRKKRLGITDPGSTPFSPDELVSMSAEPRMQSKGGWVHEDEFHELALQIAVDEKNNRDGEAVSFETFVDGQDMQNIKTALSSVEDFYPDSTHLMKNRRMFPPMSGLHLLPRRTRNEQYASDLNGWNDISTEYQVEEEPQQPQSPANRVIEESFYDGVFDEYPPAGEAEDPRPVNATFVPGFNEVSRKAPSFLSTGLQPSNERLDDERENAQNLAKRSHPEILDSDQSRPAKQPRIPYHRSHMLATSAREARAQDNEGLQPIPSNGRTISTAPSLPLRCGCCHIQTSPTNSSASSVVVGPSFDITIVTDADFMHHGVITLLNLHRDNMPHRIPPSKANIPEPESPIGIPPSNSKENIPVPESLTGDSPEAESLGIDLSGCLQHLSLETSSEIRSVDPEPVGFNPFEVYLQAESGEQPQPRFVEHLVRDVIRPQLEGLRQCRWFEIEDLHALYESARKFQMKWNVPETSFQNFCTLLSGCLDFPSILLLNPSPLDHLPFDEMLEESPTLLWLQDVLRPMHLTIRDIIVFDTFPMVTDDFMDQLSEENRRNFVLEAFDLTLLCLSHIRPQILISCQCGTQPLNVRWGFVDHTVARNLCSSVSNARAQRVRAVNVESHAIHVVQGFHPNYVVKMMRSNAGFDLDTMLQDLFQRVFQPFGDWKSDRDAMEREIQESATLVRAGLLVQLSQVKQYRRACQRNLQFGIAGPVSVERVEEVQSLMEEWIRWFSV</sequence>
<accession>A0A1Q5U827</accession>
<feature type="region of interest" description="Disordered" evidence="2">
    <location>
        <begin position="614"/>
        <end position="650"/>
    </location>
</feature>
<dbReference type="InterPro" id="IPR056435">
    <property type="entry name" value="DPOD/Z_N"/>
</dbReference>
<dbReference type="GO" id="GO:0003887">
    <property type="term" value="F:DNA-directed DNA polymerase activity"/>
    <property type="evidence" value="ECO:0007669"/>
    <property type="project" value="UniProtKB-EC"/>
</dbReference>
<gene>
    <name evidence="5" type="ORF">PENSUB_5535</name>
</gene>
<feature type="compositionally biased region" description="Low complexity" evidence="2">
    <location>
        <begin position="619"/>
        <end position="634"/>
    </location>
</feature>
<dbReference type="EMBL" id="MNBE01000566">
    <property type="protein sequence ID" value="OKP08622.1"/>
    <property type="molecule type" value="Genomic_DNA"/>
</dbReference>
<feature type="compositionally biased region" description="Basic and acidic residues" evidence="2">
    <location>
        <begin position="499"/>
        <end position="510"/>
    </location>
</feature>
<dbReference type="GO" id="GO:0042276">
    <property type="term" value="P:error-prone translesion synthesis"/>
    <property type="evidence" value="ECO:0007669"/>
    <property type="project" value="TreeGrafter"/>
</dbReference>
<dbReference type="Proteomes" id="UP000186955">
    <property type="component" value="Unassembled WGS sequence"/>
</dbReference>
<evidence type="ECO:0000259" key="4">
    <source>
        <dbReference type="Pfam" id="PF24065"/>
    </source>
</evidence>
<evidence type="ECO:0000313" key="5">
    <source>
        <dbReference type="EMBL" id="OKP08622.1"/>
    </source>
</evidence>
<keyword evidence="6" id="KW-1185">Reference proteome</keyword>
<dbReference type="Pfam" id="PF24055">
    <property type="entry name" value="POL3_N"/>
    <property type="match status" value="1"/>
</dbReference>
<comment type="caution">
    <text evidence="5">The sequence shown here is derived from an EMBL/GenBank/DDBJ whole genome shotgun (WGS) entry which is preliminary data.</text>
</comment>
<organism evidence="5 6">
    <name type="scientific">Penicillium subrubescens</name>
    <dbReference type="NCBI Taxonomy" id="1316194"/>
    <lineage>
        <taxon>Eukaryota</taxon>
        <taxon>Fungi</taxon>
        <taxon>Dikarya</taxon>
        <taxon>Ascomycota</taxon>
        <taxon>Pezizomycotina</taxon>
        <taxon>Eurotiomycetes</taxon>
        <taxon>Eurotiomycetidae</taxon>
        <taxon>Eurotiales</taxon>
        <taxon>Aspergillaceae</taxon>
        <taxon>Penicillium</taxon>
    </lineage>
</organism>
<protein>
    <submittedName>
        <fullName evidence="5">DNA polymerase zeta catalytic subunit</fullName>
    </submittedName>
</protein>
<dbReference type="GO" id="GO:0016035">
    <property type="term" value="C:zeta DNA polymerase complex"/>
    <property type="evidence" value="ECO:0007669"/>
    <property type="project" value="InterPro"/>
</dbReference>
<feature type="compositionally biased region" description="Polar residues" evidence="2">
    <location>
        <begin position="473"/>
        <end position="482"/>
    </location>
</feature>
<dbReference type="InterPro" id="IPR056447">
    <property type="entry name" value="REV3_N"/>
</dbReference>
<feature type="domain" description="DNA polymerase zeta catalytic subunit N-terminal" evidence="4">
    <location>
        <begin position="4"/>
        <end position="60"/>
    </location>
</feature>
<evidence type="ECO:0000256" key="1">
    <source>
        <dbReference type="ARBA" id="ARBA00049244"/>
    </source>
</evidence>
<evidence type="ECO:0000313" key="6">
    <source>
        <dbReference type="Proteomes" id="UP000186955"/>
    </source>
</evidence>
<dbReference type="SUPFAM" id="SSF53098">
    <property type="entry name" value="Ribonuclease H-like"/>
    <property type="match status" value="1"/>
</dbReference>
<dbReference type="InterPro" id="IPR030559">
    <property type="entry name" value="PolZ_Rev3"/>
</dbReference>
<dbReference type="PANTHER" id="PTHR45812:SF1">
    <property type="entry name" value="DNA POLYMERASE ZETA CATALYTIC SUBUNIT"/>
    <property type="match status" value="1"/>
</dbReference>
<evidence type="ECO:0000259" key="3">
    <source>
        <dbReference type="Pfam" id="PF24055"/>
    </source>
</evidence>
<dbReference type="InterPro" id="IPR012337">
    <property type="entry name" value="RNaseH-like_sf"/>
</dbReference>
<name>A0A1Q5U827_9EURO</name>
<dbReference type="PANTHER" id="PTHR45812">
    <property type="entry name" value="DNA POLYMERASE ZETA CATALYTIC SUBUNIT"/>
    <property type="match status" value="1"/>
</dbReference>
<dbReference type="AlphaFoldDB" id="A0A1Q5U827"/>
<dbReference type="GO" id="GO:0000724">
    <property type="term" value="P:double-strand break repair via homologous recombination"/>
    <property type="evidence" value="ECO:0007669"/>
    <property type="project" value="TreeGrafter"/>
</dbReference>